<comment type="caution">
    <text evidence="1">The sequence shown here is derived from an EMBL/GenBank/DDBJ whole genome shotgun (WGS) entry which is preliminary data.</text>
</comment>
<name>A0A4Q5AJD5_9BIFI</name>
<dbReference type="EMBL" id="RYUT01000004">
    <property type="protein sequence ID" value="RYQ29430.1"/>
    <property type="molecule type" value="Genomic_DNA"/>
</dbReference>
<evidence type="ECO:0000313" key="1">
    <source>
        <dbReference type="EMBL" id="RYQ29430.1"/>
    </source>
</evidence>
<protein>
    <submittedName>
        <fullName evidence="1">Uncharacterized protein</fullName>
    </submittedName>
</protein>
<gene>
    <name evidence="1" type="ORF">PG2017B_1619</name>
</gene>
<sequence>MPLYWLNNQSLKGMQWMIQNSGCRNCSKN</sequence>
<dbReference type="Proteomes" id="UP000291920">
    <property type="component" value="Unassembled WGS sequence"/>
</dbReference>
<reference evidence="1 2" key="1">
    <citation type="submission" date="2018-12" db="EMBL/GenBank/DDBJ databases">
        <title>Unveiling genomic diversity among members of the Bifidobacterium pseudolongum species, a widely distributed gut commensal of the animal kingdom.</title>
        <authorList>
            <person name="Lugli G.A."/>
            <person name="Duranti S."/>
            <person name="Albert K."/>
            <person name="Mancabelli L."/>
            <person name="Napoli S."/>
            <person name="Viappiani A."/>
            <person name="Anzalone R."/>
            <person name="Longhi G."/>
            <person name="Milani C."/>
            <person name="Turroni F."/>
            <person name="Alessandri G."/>
            <person name="Sela D.A."/>
            <person name="Van Sinderen D."/>
            <person name="Ventura M."/>
        </authorList>
    </citation>
    <scope>NUCLEOTIDE SEQUENCE [LARGE SCALE GENOMIC DNA]</scope>
    <source>
        <strain evidence="1 2">2017B</strain>
    </source>
</reference>
<proteinExistence type="predicted"/>
<accession>A0A4Q5AJD5</accession>
<evidence type="ECO:0000313" key="2">
    <source>
        <dbReference type="Proteomes" id="UP000291920"/>
    </source>
</evidence>
<dbReference type="AlphaFoldDB" id="A0A4Q5AJD5"/>
<organism evidence="1 2">
    <name type="scientific">Bifidobacterium pseudolongum subsp. globosum</name>
    <dbReference type="NCBI Taxonomy" id="1690"/>
    <lineage>
        <taxon>Bacteria</taxon>
        <taxon>Bacillati</taxon>
        <taxon>Actinomycetota</taxon>
        <taxon>Actinomycetes</taxon>
        <taxon>Bifidobacteriales</taxon>
        <taxon>Bifidobacteriaceae</taxon>
        <taxon>Bifidobacterium</taxon>
    </lineage>
</organism>